<protein>
    <recommendedName>
        <fullName evidence="2">Transglutaminase-like domain-containing protein</fullName>
    </recommendedName>
</protein>
<proteinExistence type="predicted"/>
<dbReference type="InterPro" id="IPR038765">
    <property type="entry name" value="Papain-like_cys_pep_sf"/>
</dbReference>
<dbReference type="InterPro" id="IPR002931">
    <property type="entry name" value="Transglutaminase-like"/>
</dbReference>
<feature type="transmembrane region" description="Helical" evidence="1">
    <location>
        <begin position="44"/>
        <end position="62"/>
    </location>
</feature>
<keyword evidence="4" id="KW-1185">Reference proteome</keyword>
<comment type="caution">
    <text evidence="3">The sequence shown here is derived from an EMBL/GenBank/DDBJ whole genome shotgun (WGS) entry which is preliminary data.</text>
</comment>
<dbReference type="PANTHER" id="PTHR33490:SF3">
    <property type="entry name" value="CONSERVED INTEGRAL MEMBRANE PROTEIN"/>
    <property type="match status" value="1"/>
</dbReference>
<dbReference type="Gene3D" id="3.10.620.30">
    <property type="match status" value="1"/>
</dbReference>
<evidence type="ECO:0000259" key="2">
    <source>
        <dbReference type="SMART" id="SM00460"/>
    </source>
</evidence>
<keyword evidence="1" id="KW-0812">Transmembrane</keyword>
<dbReference type="SUPFAM" id="SSF54001">
    <property type="entry name" value="Cysteine proteinases"/>
    <property type="match status" value="1"/>
</dbReference>
<reference evidence="3 4" key="1">
    <citation type="submission" date="2020-08" db="EMBL/GenBank/DDBJ databases">
        <title>Genome public.</title>
        <authorList>
            <person name="Liu C."/>
            <person name="Sun Q."/>
        </authorList>
    </citation>
    <scope>NUCLEOTIDE SEQUENCE [LARGE SCALE GENOMIC DNA]</scope>
    <source>
        <strain evidence="3 4">BX3</strain>
    </source>
</reference>
<organism evidence="3 4">
    <name type="scientific">Jutongia hominis</name>
    <dbReference type="NCBI Taxonomy" id="2763664"/>
    <lineage>
        <taxon>Bacteria</taxon>
        <taxon>Bacillati</taxon>
        <taxon>Bacillota</taxon>
        <taxon>Clostridia</taxon>
        <taxon>Lachnospirales</taxon>
        <taxon>Lachnospiraceae</taxon>
        <taxon>Jutongia</taxon>
    </lineage>
</organism>
<keyword evidence="1" id="KW-1133">Transmembrane helix</keyword>
<name>A0ABR7MS87_9FIRM</name>
<sequence>MPQQTVSGVHSIKSGSHAILGMNIGMSIGMLYAFWADFNNLGKFISYLFLGLLVGFCIGSFIRRKISNASIEFLEEMKPETDQIKNYLMETIHIDHSDPAIIEKTKEVIAPIDEALQKNYSEYLDGISLFQEQYAQMVMMTEKELANLRKEWEKEHADIMPKTKKECEKYWEHVETGFQQWQKDAAKAVFTFVRDEISHSFDIGADVVTVKASEVLKEKTGICHAKANLLAAMLRSIGIPCGICFEYLHFSRRENAYCLHAFNAIYLDMEWIFVDARGNKDGVDAQFEAEGEPKLAFLPDEKRGEYFVNGIFVAPHEETMQCLEESNTIEEVMDTLPYGDGSLAERMQPHYEEV</sequence>
<feature type="transmembrane region" description="Helical" evidence="1">
    <location>
        <begin position="20"/>
        <end position="38"/>
    </location>
</feature>
<dbReference type="Pfam" id="PF01841">
    <property type="entry name" value="Transglut_core"/>
    <property type="match status" value="1"/>
</dbReference>
<keyword evidence="1" id="KW-0472">Membrane</keyword>
<evidence type="ECO:0000256" key="1">
    <source>
        <dbReference type="SAM" id="Phobius"/>
    </source>
</evidence>
<dbReference type="PANTHER" id="PTHR33490">
    <property type="entry name" value="BLR5614 PROTEIN-RELATED"/>
    <property type="match status" value="1"/>
</dbReference>
<accession>A0ABR7MS87</accession>
<evidence type="ECO:0000313" key="4">
    <source>
        <dbReference type="Proteomes" id="UP000637513"/>
    </source>
</evidence>
<dbReference type="EMBL" id="JACRSW010000001">
    <property type="protein sequence ID" value="MBC8556310.1"/>
    <property type="molecule type" value="Genomic_DNA"/>
</dbReference>
<dbReference type="RefSeq" id="WP_249302348.1">
    <property type="nucleotide sequence ID" value="NZ_JACRSW010000001.1"/>
</dbReference>
<evidence type="ECO:0000313" key="3">
    <source>
        <dbReference type="EMBL" id="MBC8556310.1"/>
    </source>
</evidence>
<dbReference type="Proteomes" id="UP000637513">
    <property type="component" value="Unassembled WGS sequence"/>
</dbReference>
<feature type="domain" description="Transglutaminase-like" evidence="2">
    <location>
        <begin position="215"/>
        <end position="278"/>
    </location>
</feature>
<gene>
    <name evidence="3" type="ORF">H8700_01040</name>
</gene>
<dbReference type="SMART" id="SM00460">
    <property type="entry name" value="TGc"/>
    <property type="match status" value="1"/>
</dbReference>